<dbReference type="InterPro" id="IPR018170">
    <property type="entry name" value="Aldo/ket_reductase_CS"/>
</dbReference>
<dbReference type="PRINTS" id="PR00069">
    <property type="entry name" value="ALDKETRDTASE"/>
</dbReference>
<feature type="active site" description="Proton donor" evidence="4">
    <location>
        <position position="49"/>
    </location>
</feature>
<gene>
    <name evidence="8" type="ORF">NS359_05070</name>
</gene>
<dbReference type="PROSITE" id="PS00798">
    <property type="entry name" value="ALDOKETO_REDUCTASE_1"/>
    <property type="match status" value="1"/>
</dbReference>
<feature type="binding site" evidence="5">
    <location>
        <position position="107"/>
    </location>
    <ligand>
        <name>substrate</name>
    </ligand>
</feature>
<evidence type="ECO:0000256" key="4">
    <source>
        <dbReference type="PIRSR" id="PIRSR000097-1"/>
    </source>
</evidence>
<dbReference type="PATRIC" id="fig|465820.4.peg.1061"/>
<keyword evidence="2" id="KW-0521">NADP</keyword>
<evidence type="ECO:0000256" key="2">
    <source>
        <dbReference type="ARBA" id="ARBA00022857"/>
    </source>
</evidence>
<evidence type="ECO:0000256" key="1">
    <source>
        <dbReference type="ARBA" id="ARBA00007905"/>
    </source>
</evidence>
<dbReference type="GO" id="GO:0016616">
    <property type="term" value="F:oxidoreductase activity, acting on the CH-OH group of donors, NAD or NADP as acceptor"/>
    <property type="evidence" value="ECO:0007669"/>
    <property type="project" value="UniProtKB-ARBA"/>
</dbReference>
<dbReference type="PANTHER" id="PTHR43827:SF3">
    <property type="entry name" value="NADP-DEPENDENT OXIDOREDUCTASE DOMAIN-CONTAINING PROTEIN"/>
    <property type="match status" value="1"/>
</dbReference>
<dbReference type="SUPFAM" id="SSF51430">
    <property type="entry name" value="NAD(P)-linked oxidoreductase"/>
    <property type="match status" value="1"/>
</dbReference>
<dbReference type="RefSeq" id="WP_058749245.1">
    <property type="nucleotide sequence ID" value="NZ_LDRC01000022.1"/>
</dbReference>
<name>A0A147DSC8_9MICO</name>
<accession>A0A147DSC8</accession>
<evidence type="ECO:0000256" key="3">
    <source>
        <dbReference type="ARBA" id="ARBA00023002"/>
    </source>
</evidence>
<proteinExistence type="inferred from homology"/>
<evidence type="ECO:0000256" key="5">
    <source>
        <dbReference type="PIRSR" id="PIRSR000097-2"/>
    </source>
</evidence>
<dbReference type="InterPro" id="IPR020471">
    <property type="entry name" value="AKR"/>
</dbReference>
<dbReference type="PANTHER" id="PTHR43827">
    <property type="entry name" value="2,5-DIKETO-D-GLUCONIC ACID REDUCTASE"/>
    <property type="match status" value="1"/>
</dbReference>
<dbReference type="Gene3D" id="3.20.20.100">
    <property type="entry name" value="NADP-dependent oxidoreductase domain"/>
    <property type="match status" value="1"/>
</dbReference>
<sequence>MVTSFPLRDGRSIPAVGFGLYKVDDPAAEAAVGLALDAGYRHVDTAEMYGNERGVGKALRASRLDRDDVFVTTKVWNDHQGRDATLRAFDASLERLGLETVDLYLIHWPAAANDRYVETWRTLVELREQGRVRSVGVSNFQVPHLQRIVDETGEVPAVNQVERHPWLPQRELMAFHEEHDIRTEAWSPLGRGRLVDDPVLTRIAESHGVSVAQVLVRWNVQQGVVVLPKSVTPSRIRSNTDVDGFTLTDDDLTAIAGLENGQRTGSHPDTVS</sequence>
<dbReference type="PROSITE" id="PS00062">
    <property type="entry name" value="ALDOKETO_REDUCTASE_2"/>
    <property type="match status" value="1"/>
</dbReference>
<dbReference type="PIRSF" id="PIRSF000097">
    <property type="entry name" value="AKR"/>
    <property type="match status" value="1"/>
</dbReference>
<keyword evidence="3" id="KW-0560">Oxidoreductase</keyword>
<reference evidence="8 9" key="1">
    <citation type="journal article" date="2016" name="Front. Microbiol.">
        <title>Genomic Resource of Rice Seed Associated Bacteria.</title>
        <authorList>
            <person name="Midha S."/>
            <person name="Bansal K."/>
            <person name="Sharma S."/>
            <person name="Kumar N."/>
            <person name="Patil P.P."/>
            <person name="Chaudhry V."/>
            <person name="Patil P.B."/>
        </authorList>
    </citation>
    <scope>NUCLEOTIDE SEQUENCE [LARGE SCALE GENOMIC DNA]</scope>
    <source>
        <strain evidence="8 9">NS359</strain>
    </source>
</reference>
<evidence type="ECO:0000313" key="8">
    <source>
        <dbReference type="EMBL" id="KTR52850.1"/>
    </source>
</evidence>
<feature type="domain" description="NADP-dependent oxidoreductase" evidence="7">
    <location>
        <begin position="22"/>
        <end position="258"/>
    </location>
</feature>
<dbReference type="PROSITE" id="PS00063">
    <property type="entry name" value="ALDOKETO_REDUCTASE_3"/>
    <property type="match status" value="1"/>
</dbReference>
<dbReference type="STRING" id="465820.NS263_02475"/>
<comment type="similarity">
    <text evidence="1">Belongs to the aldo/keto reductase family.</text>
</comment>
<dbReference type="AlphaFoldDB" id="A0A147DSC8"/>
<comment type="caution">
    <text evidence="8">The sequence shown here is derived from an EMBL/GenBank/DDBJ whole genome shotgun (WGS) entry which is preliminary data.</text>
</comment>
<dbReference type="Pfam" id="PF00248">
    <property type="entry name" value="Aldo_ket_red"/>
    <property type="match status" value="1"/>
</dbReference>
<organism evidence="8 9">
    <name type="scientific">Curtobacterium oceanosedimentum</name>
    <dbReference type="NCBI Taxonomy" id="465820"/>
    <lineage>
        <taxon>Bacteria</taxon>
        <taxon>Bacillati</taxon>
        <taxon>Actinomycetota</taxon>
        <taxon>Actinomycetes</taxon>
        <taxon>Micrococcales</taxon>
        <taxon>Microbacteriaceae</taxon>
        <taxon>Curtobacterium</taxon>
    </lineage>
</organism>
<evidence type="ECO:0000259" key="7">
    <source>
        <dbReference type="Pfam" id="PF00248"/>
    </source>
</evidence>
<dbReference type="Proteomes" id="UP000072763">
    <property type="component" value="Unassembled WGS sequence"/>
</dbReference>
<dbReference type="InterPro" id="IPR036812">
    <property type="entry name" value="NAD(P)_OxRdtase_dom_sf"/>
</dbReference>
<evidence type="ECO:0000256" key="6">
    <source>
        <dbReference type="PIRSR" id="PIRSR000097-3"/>
    </source>
</evidence>
<feature type="site" description="Lowers pKa of active site Tyr" evidence="6">
    <location>
        <position position="74"/>
    </location>
</feature>
<dbReference type="EMBL" id="LDRC01000022">
    <property type="protein sequence ID" value="KTR52850.1"/>
    <property type="molecule type" value="Genomic_DNA"/>
</dbReference>
<dbReference type="FunFam" id="3.20.20.100:FF:000015">
    <property type="entry name" value="Oxidoreductase, aldo/keto reductase family"/>
    <property type="match status" value="1"/>
</dbReference>
<protein>
    <submittedName>
        <fullName evidence="8">Oxidoreductase</fullName>
    </submittedName>
</protein>
<evidence type="ECO:0000313" key="9">
    <source>
        <dbReference type="Proteomes" id="UP000072763"/>
    </source>
</evidence>
<dbReference type="OrthoDB" id="9804790at2"/>
<dbReference type="InterPro" id="IPR023210">
    <property type="entry name" value="NADP_OxRdtase_dom"/>
</dbReference>